<feature type="domain" description="Glycosyltransferase 2-like" evidence="10">
    <location>
        <begin position="26"/>
        <end position="189"/>
    </location>
</feature>
<evidence type="ECO:0000259" key="10">
    <source>
        <dbReference type="Pfam" id="PF00535"/>
    </source>
</evidence>
<evidence type="ECO:0000256" key="2">
    <source>
        <dbReference type="ARBA" id="ARBA00022475"/>
    </source>
</evidence>
<evidence type="ECO:0000256" key="4">
    <source>
        <dbReference type="ARBA" id="ARBA00022679"/>
    </source>
</evidence>
<keyword evidence="3" id="KW-0328">Glycosyltransferase</keyword>
<dbReference type="Proteomes" id="UP000622890">
    <property type="component" value="Unassembled WGS sequence"/>
</dbReference>
<comment type="similarity">
    <text evidence="8">Belongs to the glycosyltransferase 2 family. GtrB subfamily.</text>
</comment>
<comment type="caution">
    <text evidence="11">The sequence shown here is derived from an EMBL/GenBank/DDBJ whole genome shotgun (WGS) entry which is preliminary data.</text>
</comment>
<dbReference type="InterPro" id="IPR029044">
    <property type="entry name" value="Nucleotide-diphossugar_trans"/>
</dbReference>
<gene>
    <name evidence="11" type="ORF">JJB74_06665</name>
</gene>
<dbReference type="EMBL" id="JAEPBG010000002">
    <property type="protein sequence ID" value="MBK4734282.1"/>
    <property type="molecule type" value="Genomic_DNA"/>
</dbReference>
<comment type="subcellular location">
    <subcellularLocation>
        <location evidence="1">Cell membrane</location>
        <topology evidence="1">Multi-pass membrane protein</topology>
    </subcellularLocation>
</comment>
<dbReference type="PANTHER" id="PTHR48090:SF1">
    <property type="entry name" value="PROPHAGE BACTOPRENOL GLUCOSYL TRANSFERASE HOMOLOG"/>
    <property type="match status" value="1"/>
</dbReference>
<proteinExistence type="inferred from homology"/>
<evidence type="ECO:0000256" key="5">
    <source>
        <dbReference type="ARBA" id="ARBA00022692"/>
    </source>
</evidence>
<evidence type="ECO:0000256" key="6">
    <source>
        <dbReference type="ARBA" id="ARBA00022989"/>
    </source>
</evidence>
<feature type="transmembrane region" description="Helical" evidence="9">
    <location>
        <begin position="250"/>
        <end position="271"/>
    </location>
</feature>
<dbReference type="Gene3D" id="3.90.550.10">
    <property type="entry name" value="Spore Coat Polysaccharide Biosynthesis Protein SpsA, Chain A"/>
    <property type="match status" value="1"/>
</dbReference>
<dbReference type="InterPro" id="IPR001173">
    <property type="entry name" value="Glyco_trans_2-like"/>
</dbReference>
<organism evidence="11 12">
    <name type="scientific">Noviherbaspirillum pedocola</name>
    <dbReference type="NCBI Taxonomy" id="2801341"/>
    <lineage>
        <taxon>Bacteria</taxon>
        <taxon>Pseudomonadati</taxon>
        <taxon>Pseudomonadota</taxon>
        <taxon>Betaproteobacteria</taxon>
        <taxon>Burkholderiales</taxon>
        <taxon>Oxalobacteraceae</taxon>
        <taxon>Noviherbaspirillum</taxon>
    </lineage>
</organism>
<evidence type="ECO:0000256" key="7">
    <source>
        <dbReference type="ARBA" id="ARBA00023136"/>
    </source>
</evidence>
<feature type="transmembrane region" description="Helical" evidence="9">
    <location>
        <begin position="283"/>
        <end position="308"/>
    </location>
</feature>
<evidence type="ECO:0000313" key="12">
    <source>
        <dbReference type="Proteomes" id="UP000622890"/>
    </source>
</evidence>
<keyword evidence="4" id="KW-0808">Transferase</keyword>
<dbReference type="RefSeq" id="WP_200591037.1">
    <property type="nucleotide sequence ID" value="NZ_JAEPBG010000002.1"/>
</dbReference>
<reference evidence="11" key="1">
    <citation type="submission" date="2021-01" db="EMBL/GenBank/DDBJ databases">
        <title>Genome sequence of strain Noviherbaspirillum sp. DKR-6.</title>
        <authorList>
            <person name="Chaudhary D.K."/>
        </authorList>
    </citation>
    <scope>NUCLEOTIDE SEQUENCE</scope>
    <source>
        <strain evidence="11">DKR-6</strain>
    </source>
</reference>
<keyword evidence="6 9" id="KW-1133">Transmembrane helix</keyword>
<dbReference type="GO" id="GO:0005886">
    <property type="term" value="C:plasma membrane"/>
    <property type="evidence" value="ECO:0007669"/>
    <property type="project" value="UniProtKB-SubCell"/>
</dbReference>
<dbReference type="InterPro" id="IPR050256">
    <property type="entry name" value="Glycosyltransferase_2"/>
</dbReference>
<dbReference type="PANTHER" id="PTHR48090">
    <property type="entry name" value="UNDECAPRENYL-PHOSPHATE 4-DEOXY-4-FORMAMIDO-L-ARABINOSE TRANSFERASE-RELATED"/>
    <property type="match status" value="1"/>
</dbReference>
<keyword evidence="12" id="KW-1185">Reference proteome</keyword>
<accession>A0A934SWT4</accession>
<name>A0A934SWT4_9BURK</name>
<evidence type="ECO:0000256" key="3">
    <source>
        <dbReference type="ARBA" id="ARBA00022676"/>
    </source>
</evidence>
<dbReference type="AlphaFoldDB" id="A0A934SWT4"/>
<dbReference type="SUPFAM" id="SSF53448">
    <property type="entry name" value="Nucleotide-diphospho-sugar transferases"/>
    <property type="match status" value="1"/>
</dbReference>
<dbReference type="FunFam" id="3.90.550.10:FF:000079">
    <property type="entry name" value="Probable glycosyl transferase"/>
    <property type="match status" value="1"/>
</dbReference>
<keyword evidence="7 9" id="KW-0472">Membrane</keyword>
<evidence type="ECO:0000256" key="1">
    <source>
        <dbReference type="ARBA" id="ARBA00004651"/>
    </source>
</evidence>
<dbReference type="CDD" id="cd04187">
    <property type="entry name" value="DPM1_like_bac"/>
    <property type="match status" value="1"/>
</dbReference>
<evidence type="ECO:0000256" key="8">
    <source>
        <dbReference type="ARBA" id="ARBA00038152"/>
    </source>
</evidence>
<protein>
    <submittedName>
        <fullName evidence="11">Glycosyltransferase family 2 protein</fullName>
    </submittedName>
</protein>
<dbReference type="Pfam" id="PF00535">
    <property type="entry name" value="Glycos_transf_2"/>
    <property type="match status" value="1"/>
</dbReference>
<sequence>MSTIKATVASKHSLSPREPGALPSISVVAPAYNEEEVLETFYERVTNVLTAIGAPYEIVLVNDGSRDNTLAMMHAMRARDDRITVVDLSRNFGKEIALTAGLDHARGDVVVVLDSDLQDPPELIVEMLEGWREGYDVVYGVRSQRDGETWFKKATAKAFYRIIGKISRVQIPQDTGDFRLMTRRAVRELSKLREEHRFMKGLFAWIGFPSKPLFYRRDPRVAGTTKWNYLKLLNLAIEGITSFTITPLKVATLLGSSVALLAFLYACYVISKTIIHGDPVRGYPSLMVTVLFLGGVQLIAIGVLGEYIGRIFNEVKRRPLYLVNRMLPSSLEDAADETSSSARTEQVH</sequence>
<dbReference type="GO" id="GO:0016757">
    <property type="term" value="F:glycosyltransferase activity"/>
    <property type="evidence" value="ECO:0007669"/>
    <property type="project" value="UniProtKB-KW"/>
</dbReference>
<evidence type="ECO:0000256" key="9">
    <source>
        <dbReference type="SAM" id="Phobius"/>
    </source>
</evidence>
<evidence type="ECO:0000313" key="11">
    <source>
        <dbReference type="EMBL" id="MBK4734282.1"/>
    </source>
</evidence>
<keyword evidence="5 9" id="KW-0812">Transmembrane</keyword>
<keyword evidence="2" id="KW-1003">Cell membrane</keyword>